<evidence type="ECO:0000313" key="3">
    <source>
        <dbReference type="Proteomes" id="UP000252733"/>
    </source>
</evidence>
<dbReference type="Proteomes" id="UP000252733">
    <property type="component" value="Unassembled WGS sequence"/>
</dbReference>
<feature type="transmembrane region" description="Helical" evidence="1">
    <location>
        <begin position="207"/>
        <end position="225"/>
    </location>
</feature>
<evidence type="ECO:0000256" key="1">
    <source>
        <dbReference type="SAM" id="Phobius"/>
    </source>
</evidence>
<evidence type="ECO:0008006" key="4">
    <source>
        <dbReference type="Google" id="ProtNLM"/>
    </source>
</evidence>
<dbReference type="PANTHER" id="PTHR36111">
    <property type="entry name" value="INNER MEMBRANE PROTEIN-RELATED"/>
    <property type="match status" value="1"/>
</dbReference>
<accession>A0A2T0XQ15</accession>
<dbReference type="EMBL" id="QPIZ01000019">
    <property type="protein sequence ID" value="RCW31081.1"/>
    <property type="molecule type" value="Genomic_DNA"/>
</dbReference>
<keyword evidence="1" id="KW-1133">Transmembrane helix</keyword>
<dbReference type="STRING" id="1168289.GCA_000259075_00712"/>
<sequence length="234" mass="25421">MTGTLVNVATVIAGSILGLIFKQRLPRRVVTVVFHGIGLFTMGLGVSMFLESQWIITVVLSLLFGGITGGLLRLEERVENMSENIKSRFRFTDERFTEGLITSFLLFCMGSLTLLGAINEGMGQGPELLITKSVLDGFSSMALAAAMGVGVLFSVIPLLVYQGGITLLSMWLGDFFAQSVVNELTATGGVLLIGLGINILNLGKLKITDLLPSLLFVVLFAWMQYRQIFPFSLF</sequence>
<feature type="transmembrane region" description="Helical" evidence="1">
    <location>
        <begin position="29"/>
        <end position="48"/>
    </location>
</feature>
<feature type="transmembrane region" description="Helical" evidence="1">
    <location>
        <begin position="138"/>
        <end position="160"/>
    </location>
</feature>
<dbReference type="RefSeq" id="WP_106152345.1">
    <property type="nucleotide sequence ID" value="NZ_PVTS01000004.1"/>
</dbReference>
<name>A0A2T0XQ15_9BACT</name>
<organism evidence="2 3">
    <name type="scientific">Marinilabilia salmonicolor</name>
    <dbReference type="NCBI Taxonomy" id="989"/>
    <lineage>
        <taxon>Bacteria</taxon>
        <taxon>Pseudomonadati</taxon>
        <taxon>Bacteroidota</taxon>
        <taxon>Bacteroidia</taxon>
        <taxon>Marinilabiliales</taxon>
        <taxon>Marinilabiliaceae</taxon>
        <taxon>Marinilabilia</taxon>
    </lineage>
</organism>
<keyword evidence="3" id="KW-1185">Reference proteome</keyword>
<proteinExistence type="predicted"/>
<dbReference type="InterPro" id="IPR007563">
    <property type="entry name" value="DUF554"/>
</dbReference>
<keyword evidence="1" id="KW-0812">Transmembrane</keyword>
<gene>
    <name evidence="2" type="ORF">DFO77_11947</name>
</gene>
<dbReference type="AlphaFoldDB" id="A0A2T0XQ15"/>
<dbReference type="PANTHER" id="PTHR36111:SF2">
    <property type="entry name" value="INNER MEMBRANE PROTEIN"/>
    <property type="match status" value="1"/>
</dbReference>
<keyword evidence="1" id="KW-0472">Membrane</keyword>
<feature type="transmembrane region" description="Helical" evidence="1">
    <location>
        <begin position="54"/>
        <end position="74"/>
    </location>
</feature>
<dbReference type="OrthoDB" id="9797976at2"/>
<feature type="transmembrane region" description="Helical" evidence="1">
    <location>
        <begin position="95"/>
        <end position="118"/>
    </location>
</feature>
<evidence type="ECO:0000313" key="2">
    <source>
        <dbReference type="EMBL" id="RCW31081.1"/>
    </source>
</evidence>
<comment type="caution">
    <text evidence="2">The sequence shown here is derived from an EMBL/GenBank/DDBJ whole genome shotgun (WGS) entry which is preliminary data.</text>
</comment>
<protein>
    <recommendedName>
        <fullName evidence="4">Membrane protein YdfK</fullName>
    </recommendedName>
</protein>
<feature type="transmembrane region" description="Helical" evidence="1">
    <location>
        <begin position="6"/>
        <end position="22"/>
    </location>
</feature>
<reference evidence="2 3" key="1">
    <citation type="submission" date="2018-07" db="EMBL/GenBank/DDBJ databases">
        <title>Freshwater and sediment microbial communities from various areas in North America, analyzing microbe dynamics in response to fracking.</title>
        <authorList>
            <person name="Lamendella R."/>
        </authorList>
    </citation>
    <scope>NUCLEOTIDE SEQUENCE [LARGE SCALE GENOMIC DNA]</scope>
    <source>
        <strain evidence="2 3">160A</strain>
    </source>
</reference>
<dbReference type="Pfam" id="PF04474">
    <property type="entry name" value="DUF554"/>
    <property type="match status" value="1"/>
</dbReference>
<feature type="transmembrane region" description="Helical" evidence="1">
    <location>
        <begin position="180"/>
        <end position="201"/>
    </location>
</feature>